<feature type="domain" description="C2H2-type" evidence="6">
    <location>
        <begin position="76"/>
        <end position="103"/>
    </location>
</feature>
<dbReference type="InterPro" id="IPR013087">
    <property type="entry name" value="Znf_C2H2_type"/>
</dbReference>
<reference evidence="7 8" key="1">
    <citation type="journal article" date="2019" name="Sci. Rep.">
        <title>Orb-weaving spider Araneus ventricosus genome elucidates the spidroin gene catalogue.</title>
        <authorList>
            <person name="Kono N."/>
            <person name="Nakamura H."/>
            <person name="Ohtoshi R."/>
            <person name="Moran D.A.P."/>
            <person name="Shinohara A."/>
            <person name="Yoshida Y."/>
            <person name="Fujiwara M."/>
            <person name="Mori M."/>
            <person name="Tomita M."/>
            <person name="Arakawa K."/>
        </authorList>
    </citation>
    <scope>NUCLEOTIDE SEQUENCE [LARGE SCALE GENOMIC DNA]</scope>
</reference>
<dbReference type="GO" id="GO:0008168">
    <property type="term" value="F:methyltransferase activity"/>
    <property type="evidence" value="ECO:0007669"/>
    <property type="project" value="UniProtKB-KW"/>
</dbReference>
<dbReference type="InterPro" id="IPR050457">
    <property type="entry name" value="ZnFinger_BTB_dom_contain"/>
</dbReference>
<dbReference type="SMART" id="SM00355">
    <property type="entry name" value="ZnF_C2H2"/>
    <property type="match status" value="5"/>
</dbReference>
<evidence type="ECO:0000259" key="6">
    <source>
        <dbReference type="PROSITE" id="PS50157"/>
    </source>
</evidence>
<keyword evidence="7" id="KW-0489">Methyltransferase</keyword>
<dbReference type="GO" id="GO:0032259">
    <property type="term" value="P:methylation"/>
    <property type="evidence" value="ECO:0007669"/>
    <property type="project" value="UniProtKB-KW"/>
</dbReference>
<keyword evidence="1" id="KW-0479">Metal-binding</keyword>
<dbReference type="Proteomes" id="UP000499080">
    <property type="component" value="Unassembled WGS sequence"/>
</dbReference>
<sequence>MCIERDGNKAEAQNTMENNKIKSISDKFTRVDDSSNSEIATHSLQLFSVPDAEMVSVVGTSGTHAQSQKTGMEKCFVCNFCGKVFSRTHYLHSNQRTHTGEKPFVCQTYGKRFTEQGHLMTHLRTHTGEKPCPCPKCEKKFRQKPHLENHLLTHAGEKPFACHICRKGFAKQYKKISLACHLRTHTGQKPCKCQLCDMTFANQSNCDEHCKREHGGK</sequence>
<evidence type="ECO:0000256" key="4">
    <source>
        <dbReference type="ARBA" id="ARBA00022833"/>
    </source>
</evidence>
<keyword evidence="7" id="KW-0808">Transferase</keyword>
<dbReference type="Pfam" id="PF00096">
    <property type="entry name" value="zf-C2H2"/>
    <property type="match status" value="1"/>
</dbReference>
<dbReference type="PROSITE" id="PS50157">
    <property type="entry name" value="ZINC_FINGER_C2H2_2"/>
    <property type="match status" value="5"/>
</dbReference>
<protein>
    <submittedName>
        <fullName evidence="7">Histone-lysine N-methyltransferase PRDM9</fullName>
    </submittedName>
</protein>
<evidence type="ECO:0000256" key="3">
    <source>
        <dbReference type="ARBA" id="ARBA00022771"/>
    </source>
</evidence>
<keyword evidence="3 5" id="KW-0863">Zinc-finger</keyword>
<dbReference type="PROSITE" id="PS00028">
    <property type="entry name" value="ZINC_FINGER_C2H2_1"/>
    <property type="match status" value="2"/>
</dbReference>
<dbReference type="GO" id="GO:0005634">
    <property type="term" value="C:nucleus"/>
    <property type="evidence" value="ECO:0007669"/>
    <property type="project" value="UniProtKB-SubCell"/>
</dbReference>
<dbReference type="EMBL" id="BGPR01000335">
    <property type="protein sequence ID" value="GBM13835.1"/>
    <property type="molecule type" value="Genomic_DNA"/>
</dbReference>
<dbReference type="InterPro" id="IPR036236">
    <property type="entry name" value="Znf_C2H2_sf"/>
</dbReference>
<dbReference type="SUPFAM" id="SSF57667">
    <property type="entry name" value="beta-beta-alpha zinc fingers"/>
    <property type="match status" value="3"/>
</dbReference>
<dbReference type="GO" id="GO:0000981">
    <property type="term" value="F:DNA-binding transcription factor activity, RNA polymerase II-specific"/>
    <property type="evidence" value="ECO:0007669"/>
    <property type="project" value="TreeGrafter"/>
</dbReference>
<evidence type="ECO:0000313" key="8">
    <source>
        <dbReference type="Proteomes" id="UP000499080"/>
    </source>
</evidence>
<dbReference type="AlphaFoldDB" id="A0A4Y2DE76"/>
<accession>A0A4Y2DE76</accession>
<dbReference type="PANTHER" id="PTHR46105:SF28">
    <property type="entry name" value="ZINC FINGER PROTEIN 37-LIKE"/>
    <property type="match status" value="1"/>
</dbReference>
<feature type="domain" description="C2H2-type" evidence="6">
    <location>
        <begin position="160"/>
        <end position="190"/>
    </location>
</feature>
<organism evidence="7 8">
    <name type="scientific">Araneus ventricosus</name>
    <name type="common">Orbweaver spider</name>
    <name type="synonym">Epeira ventricosa</name>
    <dbReference type="NCBI Taxonomy" id="182803"/>
    <lineage>
        <taxon>Eukaryota</taxon>
        <taxon>Metazoa</taxon>
        <taxon>Ecdysozoa</taxon>
        <taxon>Arthropoda</taxon>
        <taxon>Chelicerata</taxon>
        <taxon>Arachnida</taxon>
        <taxon>Araneae</taxon>
        <taxon>Araneomorphae</taxon>
        <taxon>Entelegynae</taxon>
        <taxon>Araneoidea</taxon>
        <taxon>Araneidae</taxon>
        <taxon>Araneus</taxon>
    </lineage>
</organism>
<dbReference type="Gene3D" id="3.30.160.60">
    <property type="entry name" value="Classic Zinc Finger"/>
    <property type="match status" value="5"/>
</dbReference>
<keyword evidence="8" id="KW-1185">Reference proteome</keyword>
<evidence type="ECO:0000256" key="1">
    <source>
        <dbReference type="ARBA" id="ARBA00022723"/>
    </source>
</evidence>
<dbReference type="GO" id="GO:0008270">
    <property type="term" value="F:zinc ion binding"/>
    <property type="evidence" value="ECO:0007669"/>
    <property type="project" value="UniProtKB-KW"/>
</dbReference>
<evidence type="ECO:0000256" key="2">
    <source>
        <dbReference type="ARBA" id="ARBA00022737"/>
    </source>
</evidence>
<gene>
    <name evidence="7" type="primary">PRDM9_13</name>
    <name evidence="7" type="ORF">AVEN_44102_1</name>
</gene>
<evidence type="ECO:0000256" key="5">
    <source>
        <dbReference type="PROSITE-ProRule" id="PRU00042"/>
    </source>
</evidence>
<dbReference type="OrthoDB" id="654211at2759"/>
<name>A0A4Y2DE76_ARAVE</name>
<proteinExistence type="predicted"/>
<feature type="domain" description="C2H2-type" evidence="6">
    <location>
        <begin position="132"/>
        <end position="159"/>
    </location>
</feature>
<dbReference type="PANTHER" id="PTHR46105">
    <property type="entry name" value="AGAP004733-PA"/>
    <property type="match status" value="1"/>
</dbReference>
<dbReference type="FunFam" id="3.30.160.60:FF:000100">
    <property type="entry name" value="Zinc finger 45-like"/>
    <property type="match status" value="1"/>
</dbReference>
<dbReference type="GO" id="GO:0000978">
    <property type="term" value="F:RNA polymerase II cis-regulatory region sequence-specific DNA binding"/>
    <property type="evidence" value="ECO:0007669"/>
    <property type="project" value="TreeGrafter"/>
</dbReference>
<keyword evidence="4" id="KW-0862">Zinc</keyword>
<comment type="caution">
    <text evidence="7">The sequence shown here is derived from an EMBL/GenBank/DDBJ whole genome shotgun (WGS) entry which is preliminary data.</text>
</comment>
<keyword evidence="2" id="KW-0677">Repeat</keyword>
<feature type="domain" description="C2H2-type" evidence="6">
    <location>
        <begin position="191"/>
        <end position="217"/>
    </location>
</feature>
<dbReference type="FunFam" id="3.30.160.60:FF:002343">
    <property type="entry name" value="Zinc finger protein 33A"/>
    <property type="match status" value="1"/>
</dbReference>
<evidence type="ECO:0000313" key="7">
    <source>
        <dbReference type="EMBL" id="GBM13835.1"/>
    </source>
</evidence>
<feature type="domain" description="C2H2-type" evidence="6">
    <location>
        <begin position="104"/>
        <end position="131"/>
    </location>
</feature>